<evidence type="ECO:0000313" key="2">
    <source>
        <dbReference type="Proteomes" id="UP001084650"/>
    </source>
</evidence>
<evidence type="ECO:0000313" key="1">
    <source>
        <dbReference type="EMBL" id="MCZ0732317.1"/>
    </source>
</evidence>
<dbReference type="EMBL" id="JAPQYE010000028">
    <property type="protein sequence ID" value="MCZ0732317.1"/>
    <property type="molecule type" value="Genomic_DNA"/>
</dbReference>
<sequence length="159" mass="16604">MALALDDAQAAQLLKLLGLPADTADIDVILATAKDLADQVAELDPEKPSTVAAAAKAAGLEVIDKDTAEALRRDAAEGRKMAADAAKQKIAATVDESIRRGRITPTRRDHWITLIGADPGMADVLAKIPDETAAPIAEAGHGSNPDPAAELTDAAEWFY</sequence>
<protein>
    <recommendedName>
        <fullName evidence="3">Mu-like prophage I protein</fullName>
    </recommendedName>
</protein>
<dbReference type="RefSeq" id="WP_268788032.1">
    <property type="nucleotide sequence ID" value="NZ_JAPQYE010000028.1"/>
</dbReference>
<evidence type="ECO:0008006" key="3">
    <source>
        <dbReference type="Google" id="ProtNLM"/>
    </source>
</evidence>
<reference evidence="1" key="1">
    <citation type="submission" date="2022-12" db="EMBL/GenBank/DDBJ databases">
        <title>Whole genome sequence of Mycolicibacterium iranicum strain SBH312.</title>
        <authorList>
            <person name="Jani J."/>
            <person name="Arifin Mustapha Z."/>
            <person name="Ahmed K."/>
            <person name="Kai Ling C."/>
        </authorList>
    </citation>
    <scope>NUCLEOTIDE SEQUENCE</scope>
    <source>
        <strain evidence="1">SBH312</strain>
    </source>
</reference>
<name>A0ABT4HRL3_MYCIR</name>
<proteinExistence type="predicted"/>
<comment type="caution">
    <text evidence="1">The sequence shown here is derived from an EMBL/GenBank/DDBJ whole genome shotgun (WGS) entry which is preliminary data.</text>
</comment>
<keyword evidence="2" id="KW-1185">Reference proteome</keyword>
<organism evidence="1 2">
    <name type="scientific">Mycolicibacterium iranicum</name>
    <name type="common">Mycobacterium iranicum</name>
    <dbReference type="NCBI Taxonomy" id="912594"/>
    <lineage>
        <taxon>Bacteria</taxon>
        <taxon>Bacillati</taxon>
        <taxon>Actinomycetota</taxon>
        <taxon>Actinomycetes</taxon>
        <taxon>Mycobacteriales</taxon>
        <taxon>Mycobacteriaceae</taxon>
        <taxon>Mycolicibacterium</taxon>
    </lineage>
</organism>
<dbReference type="Proteomes" id="UP001084650">
    <property type="component" value="Unassembled WGS sequence"/>
</dbReference>
<accession>A0ABT4HRL3</accession>
<gene>
    <name evidence="1" type="ORF">OY187_30140</name>
</gene>